<keyword evidence="3" id="KW-1185">Reference proteome</keyword>
<reference evidence="2 3" key="1">
    <citation type="submission" date="2018-05" db="EMBL/GenBank/DDBJ databases">
        <title>Genomic Encyclopedia of Archaeal and Bacterial Type Strains, Phase II (KMG-II): from individual species to whole genera.</title>
        <authorList>
            <person name="Goeker M."/>
        </authorList>
    </citation>
    <scope>NUCLEOTIDE SEQUENCE [LARGE SCALE GENOMIC DNA]</scope>
    <source>
        <strain evidence="2 3">DSM 45184</strain>
    </source>
</reference>
<protein>
    <submittedName>
        <fullName evidence="2">Uncharacterized protein</fullName>
    </submittedName>
</protein>
<proteinExistence type="predicted"/>
<comment type="caution">
    <text evidence="2">The sequence shown here is derived from an EMBL/GenBank/DDBJ whole genome shotgun (WGS) entry which is preliminary data.</text>
</comment>
<evidence type="ECO:0000313" key="2">
    <source>
        <dbReference type="EMBL" id="PWK41185.1"/>
    </source>
</evidence>
<sequence>MIGWWKRAARPAPDTGGLCRPVFTGPDPRRGAGSADGCRTSASRPAGTGRIAPFRRWV</sequence>
<evidence type="ECO:0000256" key="1">
    <source>
        <dbReference type="SAM" id="MobiDB-lite"/>
    </source>
</evidence>
<dbReference type="EMBL" id="QGGR01000017">
    <property type="protein sequence ID" value="PWK41185.1"/>
    <property type="molecule type" value="Genomic_DNA"/>
</dbReference>
<dbReference type="AlphaFoldDB" id="A0A316F594"/>
<evidence type="ECO:0000313" key="3">
    <source>
        <dbReference type="Proteomes" id="UP000245697"/>
    </source>
</evidence>
<accession>A0A316F594</accession>
<gene>
    <name evidence="2" type="ORF">BC793_11752</name>
</gene>
<feature type="region of interest" description="Disordered" evidence="1">
    <location>
        <begin position="1"/>
        <end position="58"/>
    </location>
</feature>
<name>A0A316F594_9ACTN</name>
<organism evidence="2 3">
    <name type="scientific">Actinoplanes xinjiangensis</name>
    <dbReference type="NCBI Taxonomy" id="512350"/>
    <lineage>
        <taxon>Bacteria</taxon>
        <taxon>Bacillati</taxon>
        <taxon>Actinomycetota</taxon>
        <taxon>Actinomycetes</taxon>
        <taxon>Micromonosporales</taxon>
        <taxon>Micromonosporaceae</taxon>
        <taxon>Actinoplanes</taxon>
    </lineage>
</organism>
<dbReference type="Proteomes" id="UP000245697">
    <property type="component" value="Unassembled WGS sequence"/>
</dbReference>